<dbReference type="Proteomes" id="UP000536179">
    <property type="component" value="Unassembled WGS sequence"/>
</dbReference>
<evidence type="ECO:0000313" key="6">
    <source>
        <dbReference type="EMBL" id="MBB3209818.1"/>
    </source>
</evidence>
<dbReference type="GO" id="GO:0004065">
    <property type="term" value="F:arylsulfatase activity"/>
    <property type="evidence" value="ECO:0007669"/>
    <property type="project" value="UniProtKB-EC"/>
</dbReference>
<dbReference type="PANTHER" id="PTHR42693">
    <property type="entry name" value="ARYLSULFATASE FAMILY MEMBER"/>
    <property type="match status" value="1"/>
</dbReference>
<dbReference type="EC" id="3.1.6.1" evidence="6"/>
<dbReference type="AlphaFoldDB" id="A0A7W5E593"/>
<evidence type="ECO:0000256" key="2">
    <source>
        <dbReference type="ARBA" id="ARBA00022801"/>
    </source>
</evidence>
<keyword evidence="4" id="KW-0732">Signal</keyword>
<keyword evidence="2 6" id="KW-0378">Hydrolase</keyword>
<dbReference type="InterPro" id="IPR017850">
    <property type="entry name" value="Alkaline_phosphatase_core_sf"/>
</dbReference>
<protein>
    <submittedName>
        <fullName evidence="6">Arylsulfatase</fullName>
        <ecNumber evidence="6">3.1.6.1</ecNumber>
    </submittedName>
</protein>
<comment type="caution">
    <text evidence="6">The sequence shown here is derived from an EMBL/GenBank/DDBJ whole genome shotgun (WGS) entry which is preliminary data.</text>
</comment>
<name>A0A7W5E593_9BACT</name>
<dbReference type="Pfam" id="PF00884">
    <property type="entry name" value="Sulfatase"/>
    <property type="match status" value="1"/>
</dbReference>
<evidence type="ECO:0000256" key="4">
    <source>
        <dbReference type="SAM" id="SignalP"/>
    </source>
</evidence>
<accession>A0A7W5E593</accession>
<dbReference type="InterPro" id="IPR050738">
    <property type="entry name" value="Sulfatase"/>
</dbReference>
<feature type="signal peptide" evidence="4">
    <location>
        <begin position="1"/>
        <end position="24"/>
    </location>
</feature>
<evidence type="ECO:0000259" key="5">
    <source>
        <dbReference type="Pfam" id="PF00884"/>
    </source>
</evidence>
<feature type="chain" id="PRO_5030774967" evidence="4">
    <location>
        <begin position="25"/>
        <end position="540"/>
    </location>
</feature>
<evidence type="ECO:0000256" key="1">
    <source>
        <dbReference type="ARBA" id="ARBA00008779"/>
    </source>
</evidence>
<dbReference type="InterPro" id="IPR000917">
    <property type="entry name" value="Sulfatase_N"/>
</dbReference>
<reference evidence="6 7" key="1">
    <citation type="submission" date="2020-08" db="EMBL/GenBank/DDBJ databases">
        <title>Genomic Encyclopedia of Type Strains, Phase III (KMG-III): the genomes of soil and plant-associated and newly described type strains.</title>
        <authorList>
            <person name="Whitman W."/>
        </authorList>
    </citation>
    <scope>NUCLEOTIDE SEQUENCE [LARGE SCALE GENOMIC DNA]</scope>
    <source>
        <strain evidence="6 7">CECT 8075</strain>
    </source>
</reference>
<dbReference type="Gene3D" id="3.40.720.10">
    <property type="entry name" value="Alkaline Phosphatase, subunit A"/>
    <property type="match status" value="1"/>
</dbReference>
<sequence length="540" mass="59836">MIRIATVILFLGCTLSLGINPAAAQSPSRPTQNDHPTATFDRSIQTNSNREASIPRPEQDETAKQKLASLEEKAGKKPNILWLIVDDMGYGDPGCYGGGGAIGAATPNIDQLARDGLKLTSCYSQHTCTPTRSAILTGRLPVRTGLTRPILAGDKLTKNPWADETSLAALLSESGYHTLLTGKWHVGEPKGMRPHDIGFDEFYGFYSAQKEITQGKDGRRFPDLVNDPELRTAFETIKPDDHLQHGFKGGRTETLEQINSTQDMGRADAKLAEFTINRIKELAQDDKPFFIEHCFMKVHCDNFPNPDLGPLSAAKYFYKEAVAEVDLHVGNIVKALDEVGVLENTFIFFTSDNGPQMDGWPDAGYTPFRGAKGTTFEGGVRVPGIAYWKGMIQPGRECDGLFDLMDLFGVALNLASVSTEKLADDKYYDFIDQTSFLLSDNGESAREAVYFWWGSQLMACRMREYKLHMKVIVPQSEHMHIDYSTVQDAGLAGWYFNLYIDPKEQSPVGHRRNAWLASVLGKIKAHAATLKKFPPKDVGL</sequence>
<feature type="compositionally biased region" description="Polar residues" evidence="3">
    <location>
        <begin position="23"/>
        <end position="51"/>
    </location>
</feature>
<feature type="region of interest" description="Disordered" evidence="3">
    <location>
        <begin position="22"/>
        <end position="61"/>
    </location>
</feature>
<comment type="similarity">
    <text evidence="1">Belongs to the sulfatase family.</text>
</comment>
<dbReference type="SUPFAM" id="SSF53649">
    <property type="entry name" value="Alkaline phosphatase-like"/>
    <property type="match status" value="1"/>
</dbReference>
<feature type="domain" description="Sulfatase N-terminal" evidence="5">
    <location>
        <begin position="78"/>
        <end position="415"/>
    </location>
</feature>
<organism evidence="6 7">
    <name type="scientific">Aporhodopirellula rubra</name>
    <dbReference type="NCBI Taxonomy" id="980271"/>
    <lineage>
        <taxon>Bacteria</taxon>
        <taxon>Pseudomonadati</taxon>
        <taxon>Planctomycetota</taxon>
        <taxon>Planctomycetia</taxon>
        <taxon>Pirellulales</taxon>
        <taxon>Pirellulaceae</taxon>
        <taxon>Aporhodopirellula</taxon>
    </lineage>
</organism>
<keyword evidence="7" id="KW-1185">Reference proteome</keyword>
<dbReference type="RefSeq" id="WP_246420975.1">
    <property type="nucleotide sequence ID" value="NZ_JACHXU010000027.1"/>
</dbReference>
<evidence type="ECO:0000256" key="3">
    <source>
        <dbReference type="SAM" id="MobiDB-lite"/>
    </source>
</evidence>
<dbReference type="EMBL" id="JACHXU010000027">
    <property type="protein sequence ID" value="MBB3209818.1"/>
    <property type="molecule type" value="Genomic_DNA"/>
</dbReference>
<dbReference type="Gene3D" id="3.30.1120.10">
    <property type="match status" value="1"/>
</dbReference>
<gene>
    <name evidence="6" type="ORF">FHS27_005658</name>
</gene>
<proteinExistence type="inferred from homology"/>
<dbReference type="PANTHER" id="PTHR42693:SF53">
    <property type="entry name" value="ENDO-4-O-SULFATASE"/>
    <property type="match status" value="1"/>
</dbReference>
<evidence type="ECO:0000313" key="7">
    <source>
        <dbReference type="Proteomes" id="UP000536179"/>
    </source>
</evidence>